<dbReference type="Pfam" id="PF25466">
    <property type="entry name" value="MPK1_gelsolin_C"/>
    <property type="match status" value="1"/>
</dbReference>
<feature type="domain" description="Tyrosine specific protein phosphatases" evidence="5">
    <location>
        <begin position="160"/>
        <end position="221"/>
    </location>
</feature>
<gene>
    <name evidence="6" type="ORF">GOP47_0020301</name>
</gene>
<dbReference type="InterPro" id="IPR057528">
    <property type="entry name" value="MPK1_C"/>
</dbReference>
<evidence type="ECO:0000259" key="4">
    <source>
        <dbReference type="PROSITE" id="PS50054"/>
    </source>
</evidence>
<dbReference type="PROSITE" id="PS50054">
    <property type="entry name" value="TYR_PHOSPHATASE_DUAL"/>
    <property type="match status" value="1"/>
</dbReference>
<keyword evidence="2" id="KW-0904">Protein phosphatase</keyword>
<dbReference type="GO" id="GO:0004721">
    <property type="term" value="F:phosphoprotein phosphatase activity"/>
    <property type="evidence" value="ECO:0007669"/>
    <property type="project" value="UniProtKB-KW"/>
</dbReference>
<proteinExistence type="predicted"/>
<dbReference type="SUPFAM" id="SSF52799">
    <property type="entry name" value="(Phosphotyrosine protein) phosphatases II"/>
    <property type="match status" value="1"/>
</dbReference>
<dbReference type="Pfam" id="PF00626">
    <property type="entry name" value="Gelsolin"/>
    <property type="match status" value="1"/>
</dbReference>
<evidence type="ECO:0000313" key="7">
    <source>
        <dbReference type="Proteomes" id="UP000886520"/>
    </source>
</evidence>
<accession>A0A9D4ZAH3</accession>
<dbReference type="OrthoDB" id="165342at2759"/>
<keyword evidence="1" id="KW-0378">Hydrolase</keyword>
<evidence type="ECO:0000313" key="6">
    <source>
        <dbReference type="EMBL" id="KAI5065606.1"/>
    </source>
</evidence>
<dbReference type="InterPro" id="IPR007122">
    <property type="entry name" value="Villin/Gelsolin"/>
</dbReference>
<name>A0A9D4ZAH3_ADICA</name>
<evidence type="ECO:0000259" key="5">
    <source>
        <dbReference type="PROSITE" id="PS50056"/>
    </source>
</evidence>
<dbReference type="Proteomes" id="UP000886520">
    <property type="component" value="Chromosome 19"/>
</dbReference>
<dbReference type="Gene3D" id="3.40.20.10">
    <property type="entry name" value="Severin"/>
    <property type="match status" value="1"/>
</dbReference>
<evidence type="ECO:0000256" key="1">
    <source>
        <dbReference type="ARBA" id="ARBA00022801"/>
    </source>
</evidence>
<organism evidence="6 7">
    <name type="scientific">Adiantum capillus-veneris</name>
    <name type="common">Maidenhair fern</name>
    <dbReference type="NCBI Taxonomy" id="13818"/>
    <lineage>
        <taxon>Eukaryota</taxon>
        <taxon>Viridiplantae</taxon>
        <taxon>Streptophyta</taxon>
        <taxon>Embryophyta</taxon>
        <taxon>Tracheophyta</taxon>
        <taxon>Polypodiopsida</taxon>
        <taxon>Polypodiidae</taxon>
        <taxon>Polypodiales</taxon>
        <taxon>Pteridineae</taxon>
        <taxon>Pteridaceae</taxon>
        <taxon>Vittarioideae</taxon>
        <taxon>Adiantum</taxon>
    </lineage>
</organism>
<comment type="caution">
    <text evidence="6">The sequence shown here is derived from an EMBL/GenBank/DDBJ whole genome shotgun (WGS) entry which is preliminary data.</text>
</comment>
<evidence type="ECO:0000256" key="2">
    <source>
        <dbReference type="ARBA" id="ARBA00022912"/>
    </source>
</evidence>
<dbReference type="InterPro" id="IPR007123">
    <property type="entry name" value="Gelsolin-like_dom"/>
</dbReference>
<dbReference type="SMART" id="SM00262">
    <property type="entry name" value="GEL"/>
    <property type="match status" value="1"/>
</dbReference>
<dbReference type="AlphaFoldDB" id="A0A9D4ZAH3"/>
<dbReference type="GO" id="GO:0051015">
    <property type="term" value="F:actin filament binding"/>
    <property type="evidence" value="ECO:0007669"/>
    <property type="project" value="InterPro"/>
</dbReference>
<feature type="region of interest" description="Disordered" evidence="3">
    <location>
        <begin position="1"/>
        <end position="28"/>
    </location>
</feature>
<evidence type="ECO:0000256" key="3">
    <source>
        <dbReference type="SAM" id="MobiDB-lite"/>
    </source>
</evidence>
<dbReference type="EMBL" id="JABFUD020000019">
    <property type="protein sequence ID" value="KAI5065606.1"/>
    <property type="molecule type" value="Genomic_DNA"/>
</dbReference>
<dbReference type="InterPro" id="IPR000340">
    <property type="entry name" value="Dual-sp_phosphatase_cat-dom"/>
</dbReference>
<evidence type="ECO:0008006" key="8">
    <source>
        <dbReference type="Google" id="ProtNLM"/>
    </source>
</evidence>
<dbReference type="PROSITE" id="PS50056">
    <property type="entry name" value="TYR_PHOSPHATASE_2"/>
    <property type="match status" value="1"/>
</dbReference>
<sequence length="688" mass="75978">MAQQGIQTENRRTAPCLERQSSRARASLPPLAIGRRSLQEWPKAASDDVEVSGWAAPATPGQRRAKTGPDVKLDLAFVPRAPLDSDTQLKRDKFAFYDKECSRVANYHIYLGSDAVAKNKDTLKAHGITHVLNCVGFVCPEYFKKDFFYKTLWLQDSPGEDITSLLYDVFDYFEEVGELGGRVFVHCCQGVSRSTSFVIAYMMWRECRSFEDAFHDVKASRGVTNPNMGFACQLLQCQKRVHAAPMSPTSVLRMYRLAPYSPYDPLHLVPKAVDNPSPAALDSRGAFVIHVPVAIFVWIGSDCDLKIAQAARAAAAQVVRYERTQGSVHIIVEGAETDDFWDSLGKYADLLDDADSHELDANSCELVKQKKRAGQTQLERARKVSAGERIVPAYSPDFELYQRARQGGVVPPVPSTGAGMIGAPTRIPEREDGWSVLRRKFLSGELFPTREMAMSDLSPASSKAISSPLFSPISYATTGSGGDSVSASPLSQLSILSPATPSSDLTDLSEGCGSRRSSASLQNPDDHKAFHRMQLPCLGSRNVNDNATGSKAMDESDGICMENERNDMEMVDTSSEESCAWEGILEAGHPVLYAWPQFKRIDYITADCFRSSKDVLVLAVPQQAVNRENPVIYVWVGRELYDQAGDLDSPWQQVGHQFLKHLKCRTGTQIRVVKQGGEPDELLVMSLQ</sequence>
<dbReference type="InterPro" id="IPR029006">
    <property type="entry name" value="ADF-H/Gelsolin-like_dom_sf"/>
</dbReference>
<dbReference type="PROSITE" id="PS00383">
    <property type="entry name" value="TYR_PHOSPHATASE_1"/>
    <property type="match status" value="1"/>
</dbReference>
<dbReference type="CDD" id="cd14498">
    <property type="entry name" value="DSP"/>
    <property type="match status" value="1"/>
</dbReference>
<dbReference type="InterPro" id="IPR029021">
    <property type="entry name" value="Prot-tyrosine_phosphatase-like"/>
</dbReference>
<dbReference type="PANTHER" id="PTHR46381">
    <property type="entry name" value="MKPA PROTEIN"/>
    <property type="match status" value="1"/>
</dbReference>
<reference evidence="6" key="1">
    <citation type="submission" date="2021-01" db="EMBL/GenBank/DDBJ databases">
        <title>Adiantum capillus-veneris genome.</title>
        <authorList>
            <person name="Fang Y."/>
            <person name="Liao Q."/>
        </authorList>
    </citation>
    <scope>NUCLEOTIDE SEQUENCE</scope>
    <source>
        <strain evidence="6">H3</strain>
        <tissue evidence="6">Leaf</tissue>
    </source>
</reference>
<keyword evidence="7" id="KW-1185">Reference proteome</keyword>
<protein>
    <recommendedName>
        <fullName evidence="8">Protein-tyrosine-phosphatase MKP1</fullName>
    </recommendedName>
</protein>
<dbReference type="Gene3D" id="3.90.190.10">
    <property type="entry name" value="Protein tyrosine phosphatase superfamily"/>
    <property type="match status" value="1"/>
</dbReference>
<dbReference type="SMART" id="SM00195">
    <property type="entry name" value="DSPc"/>
    <property type="match status" value="1"/>
</dbReference>
<feature type="region of interest" description="Disordered" evidence="3">
    <location>
        <begin position="498"/>
        <end position="526"/>
    </location>
</feature>
<feature type="domain" description="Tyrosine-protein phosphatase" evidence="4">
    <location>
        <begin position="100"/>
        <end position="243"/>
    </location>
</feature>
<dbReference type="SUPFAM" id="SSF55753">
    <property type="entry name" value="Actin depolymerizing proteins"/>
    <property type="match status" value="1"/>
</dbReference>
<dbReference type="Pfam" id="PF00782">
    <property type="entry name" value="DSPc"/>
    <property type="match status" value="1"/>
</dbReference>
<dbReference type="InterPro" id="IPR020422">
    <property type="entry name" value="TYR_PHOSPHATASE_DUAL_dom"/>
</dbReference>
<dbReference type="InterPro" id="IPR016130">
    <property type="entry name" value="Tyr_Pase_AS"/>
</dbReference>
<dbReference type="PANTHER" id="PTHR46381:SF2">
    <property type="entry name" value="MAP KINASE PHOSPHATASE"/>
    <property type="match status" value="1"/>
</dbReference>
<dbReference type="InterPro" id="IPR000387">
    <property type="entry name" value="Tyr_Pase_dom"/>
</dbReference>